<name>A0A9J5Y6M0_SOLCO</name>
<dbReference type="EMBL" id="JACXVP010000007">
    <property type="protein sequence ID" value="KAG5594694.1"/>
    <property type="molecule type" value="Genomic_DNA"/>
</dbReference>
<keyword evidence="3" id="KW-1185">Reference proteome</keyword>
<proteinExistence type="predicted"/>
<reference evidence="2 3" key="1">
    <citation type="submission" date="2020-09" db="EMBL/GenBank/DDBJ databases">
        <title>De no assembly of potato wild relative species, Solanum commersonii.</title>
        <authorList>
            <person name="Cho K."/>
        </authorList>
    </citation>
    <scope>NUCLEOTIDE SEQUENCE [LARGE SCALE GENOMIC DNA]</scope>
    <source>
        <strain evidence="2">LZ3.2</strain>
        <tissue evidence="2">Leaf</tissue>
    </source>
</reference>
<gene>
    <name evidence="2" type="ORF">H5410_035926</name>
</gene>
<feature type="non-terminal residue" evidence="2">
    <location>
        <position position="1"/>
    </location>
</feature>
<keyword evidence="1" id="KW-0472">Membrane</keyword>
<dbReference type="Proteomes" id="UP000824120">
    <property type="component" value="Chromosome 7"/>
</dbReference>
<organism evidence="2 3">
    <name type="scientific">Solanum commersonii</name>
    <name type="common">Commerson's wild potato</name>
    <name type="synonym">Commerson's nightshade</name>
    <dbReference type="NCBI Taxonomy" id="4109"/>
    <lineage>
        <taxon>Eukaryota</taxon>
        <taxon>Viridiplantae</taxon>
        <taxon>Streptophyta</taxon>
        <taxon>Embryophyta</taxon>
        <taxon>Tracheophyta</taxon>
        <taxon>Spermatophyta</taxon>
        <taxon>Magnoliopsida</taxon>
        <taxon>eudicotyledons</taxon>
        <taxon>Gunneridae</taxon>
        <taxon>Pentapetalae</taxon>
        <taxon>asterids</taxon>
        <taxon>lamiids</taxon>
        <taxon>Solanales</taxon>
        <taxon>Solanaceae</taxon>
        <taxon>Solanoideae</taxon>
        <taxon>Solaneae</taxon>
        <taxon>Solanum</taxon>
    </lineage>
</organism>
<sequence>IKTTESNNSLLDSSPELLHEDNKNVLIVVAQGIILMLVHLLDFSSLREIMKKIAPSLPKSPWLLQASFFGLWRFMYSQQFSKDS</sequence>
<comment type="caution">
    <text evidence="2">The sequence shown here is derived from an EMBL/GenBank/DDBJ whole genome shotgun (WGS) entry which is preliminary data.</text>
</comment>
<keyword evidence="1" id="KW-1133">Transmembrane helix</keyword>
<feature type="transmembrane region" description="Helical" evidence="1">
    <location>
        <begin position="25"/>
        <end position="43"/>
    </location>
</feature>
<evidence type="ECO:0000256" key="1">
    <source>
        <dbReference type="SAM" id="Phobius"/>
    </source>
</evidence>
<evidence type="ECO:0000313" key="3">
    <source>
        <dbReference type="Proteomes" id="UP000824120"/>
    </source>
</evidence>
<evidence type="ECO:0000313" key="2">
    <source>
        <dbReference type="EMBL" id="KAG5594694.1"/>
    </source>
</evidence>
<keyword evidence="1" id="KW-0812">Transmembrane</keyword>
<dbReference type="AlphaFoldDB" id="A0A9J5Y6M0"/>
<accession>A0A9J5Y6M0</accession>
<protein>
    <submittedName>
        <fullName evidence="2">Uncharacterized protein</fullName>
    </submittedName>
</protein>